<keyword evidence="1" id="KW-1133">Transmembrane helix</keyword>
<evidence type="ECO:0000256" key="1">
    <source>
        <dbReference type="SAM" id="Phobius"/>
    </source>
</evidence>
<keyword evidence="1" id="KW-0472">Membrane</keyword>
<name>A0ABT0INP9_9HYPH</name>
<organism evidence="2 3">
    <name type="scientific">Neorhizobium turbinariae</name>
    <dbReference type="NCBI Taxonomy" id="2937795"/>
    <lineage>
        <taxon>Bacteria</taxon>
        <taxon>Pseudomonadati</taxon>
        <taxon>Pseudomonadota</taxon>
        <taxon>Alphaproteobacteria</taxon>
        <taxon>Hyphomicrobiales</taxon>
        <taxon>Rhizobiaceae</taxon>
        <taxon>Rhizobium/Agrobacterium group</taxon>
        <taxon>Neorhizobium</taxon>
    </lineage>
</organism>
<feature type="transmembrane region" description="Helical" evidence="1">
    <location>
        <begin position="194"/>
        <end position="216"/>
    </location>
</feature>
<dbReference type="Proteomes" id="UP001202827">
    <property type="component" value="Unassembled WGS sequence"/>
</dbReference>
<keyword evidence="3" id="KW-1185">Reference proteome</keyword>
<evidence type="ECO:0000313" key="2">
    <source>
        <dbReference type="EMBL" id="MCK8779454.1"/>
    </source>
</evidence>
<reference evidence="2 3" key="1">
    <citation type="submission" date="2022-04" db="EMBL/GenBank/DDBJ databases">
        <title>Rhizobium coralii sp. nov., isolated from coral Turbinaria peltata.</title>
        <authorList>
            <person name="Sun H."/>
        </authorList>
    </citation>
    <scope>NUCLEOTIDE SEQUENCE [LARGE SCALE GENOMIC DNA]</scope>
    <source>
        <strain evidence="2 3">NTR19</strain>
    </source>
</reference>
<dbReference type="EMBL" id="JALPRY010000007">
    <property type="protein sequence ID" value="MCK8779454.1"/>
    <property type="molecule type" value="Genomic_DNA"/>
</dbReference>
<accession>A0ABT0INP9</accession>
<dbReference type="RefSeq" id="WP_248682381.1">
    <property type="nucleotide sequence ID" value="NZ_JALPRY010000007.1"/>
</dbReference>
<evidence type="ECO:0000313" key="3">
    <source>
        <dbReference type="Proteomes" id="UP001202827"/>
    </source>
</evidence>
<proteinExistence type="predicted"/>
<keyword evidence="1" id="KW-0812">Transmembrane</keyword>
<gene>
    <name evidence="2" type="ORF">M0654_05580</name>
</gene>
<comment type="caution">
    <text evidence="2">The sequence shown here is derived from an EMBL/GenBank/DDBJ whole genome shotgun (WGS) entry which is preliminary data.</text>
</comment>
<protein>
    <submittedName>
        <fullName evidence="2">Uncharacterized protein</fullName>
    </submittedName>
</protein>
<sequence length="226" mass="24916">MADALQRAHQPLGNLHEFRLSIANGELREVHLDIIGKQVEDRWILGRSCGNTRSRLRCDCPQNASCFFLAGSDRPAEKYRAGKQQTNALDTGTSRILSRFRKQEHQQEVLDDDDSPQTHLPNGVEALNRIASISKQAGHAAVPREDAGTEVAETETIPDEPRGFLAQRQRAELSMMFNKDAGLKAKVEVSNGGLLSIAALVSSILLTTSVLVHVAVRDGKRSRWLS</sequence>